<organism evidence="2 3">
    <name type="scientific">Sclerotinia nivalis</name>
    <dbReference type="NCBI Taxonomy" id="352851"/>
    <lineage>
        <taxon>Eukaryota</taxon>
        <taxon>Fungi</taxon>
        <taxon>Dikarya</taxon>
        <taxon>Ascomycota</taxon>
        <taxon>Pezizomycotina</taxon>
        <taxon>Leotiomycetes</taxon>
        <taxon>Helotiales</taxon>
        <taxon>Sclerotiniaceae</taxon>
        <taxon>Sclerotinia</taxon>
    </lineage>
</organism>
<dbReference type="AlphaFoldDB" id="A0A9X0DNC0"/>
<gene>
    <name evidence="2" type="ORF">OCU04_000352</name>
</gene>
<feature type="region of interest" description="Disordered" evidence="1">
    <location>
        <begin position="29"/>
        <end position="53"/>
    </location>
</feature>
<dbReference type="EMBL" id="JAPEIS010000001">
    <property type="protein sequence ID" value="KAJ8069946.1"/>
    <property type="molecule type" value="Genomic_DNA"/>
</dbReference>
<evidence type="ECO:0000313" key="3">
    <source>
        <dbReference type="Proteomes" id="UP001152300"/>
    </source>
</evidence>
<feature type="compositionally biased region" description="Low complexity" evidence="1">
    <location>
        <begin position="29"/>
        <end position="41"/>
    </location>
</feature>
<proteinExistence type="predicted"/>
<comment type="caution">
    <text evidence="2">The sequence shown here is derived from an EMBL/GenBank/DDBJ whole genome shotgun (WGS) entry which is preliminary data.</text>
</comment>
<dbReference type="Proteomes" id="UP001152300">
    <property type="component" value="Unassembled WGS sequence"/>
</dbReference>
<protein>
    <submittedName>
        <fullName evidence="2">Uncharacterized protein</fullName>
    </submittedName>
</protein>
<keyword evidence="3" id="KW-1185">Reference proteome</keyword>
<evidence type="ECO:0000256" key="1">
    <source>
        <dbReference type="SAM" id="MobiDB-lite"/>
    </source>
</evidence>
<sequence length="67" mass="7026">MIKSSLKSAFGGSYGPFFRSCMPGGVSMRGGSSSGSSSYLSMTERSGDGVRERRTSAATFLAMTISR</sequence>
<evidence type="ECO:0000313" key="2">
    <source>
        <dbReference type="EMBL" id="KAJ8069946.1"/>
    </source>
</evidence>
<name>A0A9X0DNC0_9HELO</name>
<accession>A0A9X0DNC0</accession>
<reference evidence="2" key="1">
    <citation type="submission" date="2022-11" db="EMBL/GenBank/DDBJ databases">
        <title>Genome Resource of Sclerotinia nivalis Strain SnTB1, a Plant Pathogen Isolated from American Ginseng.</title>
        <authorList>
            <person name="Fan S."/>
        </authorList>
    </citation>
    <scope>NUCLEOTIDE SEQUENCE</scope>
    <source>
        <strain evidence="2">SnTB1</strain>
    </source>
</reference>